<evidence type="ECO:0000313" key="6">
    <source>
        <dbReference type="Proteomes" id="UP000243650"/>
    </source>
</evidence>
<evidence type="ECO:0000256" key="2">
    <source>
        <dbReference type="ARBA" id="ARBA00023125"/>
    </source>
</evidence>
<evidence type="ECO:0000259" key="4">
    <source>
        <dbReference type="PROSITE" id="PS50977"/>
    </source>
</evidence>
<dbReference type="AlphaFoldDB" id="A0A2P6MJB7"/>
<dbReference type="Gene3D" id="1.10.357.10">
    <property type="entry name" value="Tetracycline Repressor, domain 2"/>
    <property type="match status" value="1"/>
</dbReference>
<dbReference type="Pfam" id="PF00440">
    <property type="entry name" value="TetR_N"/>
    <property type="match status" value="1"/>
</dbReference>
<dbReference type="PROSITE" id="PS50977">
    <property type="entry name" value="HTH_TETR_2"/>
    <property type="match status" value="1"/>
</dbReference>
<dbReference type="GO" id="GO:0003677">
    <property type="term" value="F:DNA binding"/>
    <property type="evidence" value="ECO:0007669"/>
    <property type="project" value="UniProtKB-UniRule"/>
</dbReference>
<dbReference type="SUPFAM" id="SSF48498">
    <property type="entry name" value="Tetracyclin repressor-like, C-terminal domain"/>
    <property type="match status" value="1"/>
</dbReference>
<dbReference type="InterPro" id="IPR001647">
    <property type="entry name" value="HTH_TetR"/>
</dbReference>
<accession>A0A2P6MJB7</accession>
<evidence type="ECO:0000256" key="1">
    <source>
        <dbReference type="ARBA" id="ARBA00022491"/>
    </source>
</evidence>
<dbReference type="InterPro" id="IPR050624">
    <property type="entry name" value="HTH-type_Tx_Regulator"/>
</dbReference>
<dbReference type="InterPro" id="IPR009057">
    <property type="entry name" value="Homeodomain-like_sf"/>
</dbReference>
<dbReference type="OrthoDB" id="9780939at2"/>
<dbReference type="EMBL" id="PVNS01000004">
    <property type="protein sequence ID" value="PRO66372.1"/>
    <property type="molecule type" value="Genomic_DNA"/>
</dbReference>
<evidence type="ECO:0000313" key="5">
    <source>
        <dbReference type="EMBL" id="PRO66372.1"/>
    </source>
</evidence>
<protein>
    <recommendedName>
        <fullName evidence="4">HTH tetR-type domain-containing protein</fullName>
    </recommendedName>
</protein>
<name>A0A2P6MJB7_ALKUR</name>
<sequence length="214" mass="24931">MVLPFEKLPEEKQLPIRQAVLAEFASHGRKRASTNRIVAEAGISKGTLFNYFGSKAELWNYAVSYTLKRMSQQVEEMVLSHSDVISRFEKAAEMKLQLYIQEPSFFEFAGNLLVVYANELSTQQKEEMYRLQAEMKERMFSGVDYSMLRQDLPAERIIHMLHYAIEGYSDSVLKRLEGHRITQEELDPLWDEFRQYLKDLRIVYYSGGAGEEAH</sequence>
<dbReference type="SUPFAM" id="SSF46689">
    <property type="entry name" value="Homeodomain-like"/>
    <property type="match status" value="1"/>
</dbReference>
<dbReference type="PANTHER" id="PTHR43479">
    <property type="entry name" value="ACREF/ENVCD OPERON REPRESSOR-RELATED"/>
    <property type="match status" value="1"/>
</dbReference>
<organism evidence="5 6">
    <name type="scientific">Alkalicoccus urumqiensis</name>
    <name type="common">Bacillus urumqiensis</name>
    <dbReference type="NCBI Taxonomy" id="1548213"/>
    <lineage>
        <taxon>Bacteria</taxon>
        <taxon>Bacillati</taxon>
        <taxon>Bacillota</taxon>
        <taxon>Bacilli</taxon>
        <taxon>Bacillales</taxon>
        <taxon>Bacillaceae</taxon>
        <taxon>Alkalicoccus</taxon>
    </lineage>
</organism>
<feature type="DNA-binding region" description="H-T-H motif" evidence="3">
    <location>
        <begin position="33"/>
        <end position="52"/>
    </location>
</feature>
<gene>
    <name evidence="5" type="ORF">C6I21_06105</name>
</gene>
<evidence type="ECO:0000256" key="3">
    <source>
        <dbReference type="PROSITE-ProRule" id="PRU00335"/>
    </source>
</evidence>
<keyword evidence="1" id="KW-0678">Repressor</keyword>
<dbReference type="Gene3D" id="1.10.10.60">
    <property type="entry name" value="Homeodomain-like"/>
    <property type="match status" value="1"/>
</dbReference>
<comment type="caution">
    <text evidence="5">The sequence shown here is derived from an EMBL/GenBank/DDBJ whole genome shotgun (WGS) entry which is preliminary data.</text>
</comment>
<proteinExistence type="predicted"/>
<keyword evidence="2 3" id="KW-0238">DNA-binding</keyword>
<dbReference type="InterPro" id="IPR036271">
    <property type="entry name" value="Tet_transcr_reg_TetR-rel_C_sf"/>
</dbReference>
<dbReference type="PANTHER" id="PTHR43479:SF11">
    <property type="entry name" value="ACREF_ENVCD OPERON REPRESSOR-RELATED"/>
    <property type="match status" value="1"/>
</dbReference>
<reference evidence="5 6" key="1">
    <citation type="submission" date="2018-03" db="EMBL/GenBank/DDBJ databases">
        <title>Bacillus urumqiensis sp. nov., a moderately haloalkaliphilic bacterium isolated from a salt lake.</title>
        <authorList>
            <person name="Zhao B."/>
            <person name="Liao Z."/>
        </authorList>
    </citation>
    <scope>NUCLEOTIDE SEQUENCE [LARGE SCALE GENOMIC DNA]</scope>
    <source>
        <strain evidence="5 6">BZ-SZ-XJ18</strain>
    </source>
</reference>
<keyword evidence="6" id="KW-1185">Reference proteome</keyword>
<dbReference type="Proteomes" id="UP000243650">
    <property type="component" value="Unassembled WGS sequence"/>
</dbReference>
<dbReference type="RefSeq" id="WP_105958561.1">
    <property type="nucleotide sequence ID" value="NZ_PVNS01000004.1"/>
</dbReference>
<feature type="domain" description="HTH tetR-type" evidence="4">
    <location>
        <begin position="10"/>
        <end position="70"/>
    </location>
</feature>